<comment type="similarity">
    <text evidence="1">Belongs to the CWC15 family.</text>
</comment>
<evidence type="ECO:0000313" key="5">
    <source>
        <dbReference type="EMBL" id="KAJ5079787.1"/>
    </source>
</evidence>
<feature type="compositionally biased region" description="Basic and acidic residues" evidence="4">
    <location>
        <begin position="173"/>
        <end position="199"/>
    </location>
</feature>
<feature type="compositionally biased region" description="Polar residues" evidence="4">
    <location>
        <begin position="131"/>
        <end position="140"/>
    </location>
</feature>
<protein>
    <submittedName>
        <fullName evidence="5">Spliceosome-associated protein cwc15</fullName>
    </submittedName>
</protein>
<feature type="region of interest" description="Disordered" evidence="4">
    <location>
        <begin position="30"/>
        <end position="216"/>
    </location>
</feature>
<reference evidence="5" key="1">
    <citation type="submission" date="2022-10" db="EMBL/GenBank/DDBJ databases">
        <title>Novel sulphate-reducing endosymbionts in the free-living metamonad Anaeramoeba.</title>
        <authorList>
            <person name="Jerlstrom-Hultqvist J."/>
            <person name="Cepicka I."/>
            <person name="Gallot-Lavallee L."/>
            <person name="Salas-Leiva D."/>
            <person name="Curtis B.A."/>
            <person name="Zahonova K."/>
            <person name="Pipaliya S."/>
            <person name="Dacks J."/>
            <person name="Roger A.J."/>
        </authorList>
    </citation>
    <scope>NUCLEOTIDE SEQUENCE</scope>
    <source>
        <strain evidence="5">BMAN</strain>
    </source>
</reference>
<keyword evidence="6" id="KW-1185">Reference proteome</keyword>
<dbReference type="GO" id="GO:0045292">
    <property type="term" value="P:mRNA cis splicing, via spliceosome"/>
    <property type="evidence" value="ECO:0007669"/>
    <property type="project" value="TreeGrafter"/>
</dbReference>
<dbReference type="PANTHER" id="PTHR12718">
    <property type="entry name" value="CELL CYCLE CONTROL PROTEIN CWF15"/>
    <property type="match status" value="1"/>
</dbReference>
<feature type="compositionally biased region" description="Basic and acidic residues" evidence="4">
    <location>
        <begin position="79"/>
        <end position="91"/>
    </location>
</feature>
<feature type="compositionally biased region" description="Basic and acidic residues" evidence="4">
    <location>
        <begin position="52"/>
        <end position="70"/>
    </location>
</feature>
<name>A0A9Q0LVJ9_ANAIG</name>
<dbReference type="PANTHER" id="PTHR12718:SF2">
    <property type="entry name" value="SPLICEOSOME-ASSOCIATED PROTEIN CWC15 HOMOLOG"/>
    <property type="match status" value="1"/>
</dbReference>
<dbReference type="GO" id="GO:0071013">
    <property type="term" value="C:catalytic step 2 spliceosome"/>
    <property type="evidence" value="ECO:0007669"/>
    <property type="project" value="TreeGrafter"/>
</dbReference>
<comment type="caution">
    <text evidence="5">The sequence shown here is derived from an EMBL/GenBank/DDBJ whole genome shotgun (WGS) entry which is preliminary data.</text>
</comment>
<dbReference type="OrthoDB" id="30179at2759"/>
<sequence>MSTSSKPTWKSARGGLNQGGTLTFVATQIQSARDLPSHRKLKTRKPGQGNENDIKKRDLKQELIQKEKNANKNALGLIKDQKQKEPEKQSQKETQTQDTQNILKKFEEIDSDEHISDSESESDQEKKSSENKQNNQSAENENVDDSSDSDFSSDDSDDSESSDETEFLLQEIQKIKEERAEKVKEEEEKKRIQEEKTQEKNILTSNPLLSFDDDNDENPFSIKRRWNDDVVFKNQAKEPEKRKRFINDTIRNDFHIQFLRRFIK</sequence>
<dbReference type="AlphaFoldDB" id="A0A9Q0LVJ9"/>
<feature type="region of interest" description="Disordered" evidence="4">
    <location>
        <begin position="1"/>
        <end position="20"/>
    </location>
</feature>
<organism evidence="5 6">
    <name type="scientific">Anaeramoeba ignava</name>
    <name type="common">Anaerobic marine amoeba</name>
    <dbReference type="NCBI Taxonomy" id="1746090"/>
    <lineage>
        <taxon>Eukaryota</taxon>
        <taxon>Metamonada</taxon>
        <taxon>Anaeramoebidae</taxon>
        <taxon>Anaeramoeba</taxon>
    </lineage>
</organism>
<evidence type="ECO:0000256" key="4">
    <source>
        <dbReference type="SAM" id="MobiDB-lite"/>
    </source>
</evidence>
<dbReference type="InterPro" id="IPR006973">
    <property type="entry name" value="Cwf_Cwc_15"/>
</dbReference>
<evidence type="ECO:0000256" key="3">
    <source>
        <dbReference type="ARBA" id="ARBA00023187"/>
    </source>
</evidence>
<dbReference type="GO" id="GO:0003723">
    <property type="term" value="F:RNA binding"/>
    <property type="evidence" value="ECO:0007669"/>
    <property type="project" value="TreeGrafter"/>
</dbReference>
<dbReference type="OMA" id="KYREHGQ"/>
<keyword evidence="2" id="KW-0507">mRNA processing</keyword>
<evidence type="ECO:0000313" key="6">
    <source>
        <dbReference type="Proteomes" id="UP001149090"/>
    </source>
</evidence>
<gene>
    <name evidence="5" type="ORF">M0811_04100</name>
</gene>
<feature type="compositionally biased region" description="Acidic residues" evidence="4">
    <location>
        <begin position="141"/>
        <end position="166"/>
    </location>
</feature>
<feature type="compositionally biased region" description="Basic and acidic residues" evidence="4">
    <location>
        <begin position="104"/>
        <end position="130"/>
    </location>
</feature>
<keyword evidence="3" id="KW-0508">mRNA splicing</keyword>
<evidence type="ECO:0000256" key="2">
    <source>
        <dbReference type="ARBA" id="ARBA00022664"/>
    </source>
</evidence>
<proteinExistence type="inferred from homology"/>
<dbReference type="Proteomes" id="UP001149090">
    <property type="component" value="Unassembled WGS sequence"/>
</dbReference>
<dbReference type="EMBL" id="JAPDFW010000022">
    <property type="protein sequence ID" value="KAJ5079787.1"/>
    <property type="molecule type" value="Genomic_DNA"/>
</dbReference>
<dbReference type="Pfam" id="PF04889">
    <property type="entry name" value="Cwf_Cwc_15"/>
    <property type="match status" value="1"/>
</dbReference>
<evidence type="ECO:0000256" key="1">
    <source>
        <dbReference type="ARBA" id="ARBA00006644"/>
    </source>
</evidence>
<accession>A0A9Q0LVJ9</accession>